<protein>
    <submittedName>
        <fullName evidence="1">Uncharacterized protein</fullName>
    </submittedName>
</protein>
<dbReference type="Proteomes" id="UP000603056">
    <property type="component" value="Unassembled WGS sequence"/>
</dbReference>
<name>A0A811T8K6_9EURY</name>
<evidence type="ECO:0000313" key="1">
    <source>
        <dbReference type="EMBL" id="CAD6491145.1"/>
    </source>
</evidence>
<gene>
    <name evidence="1" type="ORF">FFODKBPE_00082</name>
</gene>
<proteinExistence type="predicted"/>
<dbReference type="EMBL" id="CAJHIP010000002">
    <property type="protein sequence ID" value="CAD6491145.1"/>
    <property type="molecule type" value="Genomic_DNA"/>
</dbReference>
<sequence length="76" mass="8925">MHDLQTNEVRILGAHLDLMMQELVQIKRLVIGLGYRDEQRAENAWDELMAASKQISKEWKGTSATEEIRSQRDKQW</sequence>
<organism evidence="1 2">
    <name type="scientific">Candidatus Argoarchaeum ethanivorans</name>
    <dbReference type="NCBI Taxonomy" id="2608793"/>
    <lineage>
        <taxon>Archaea</taxon>
        <taxon>Methanobacteriati</taxon>
        <taxon>Methanobacteriota</taxon>
        <taxon>Stenosarchaea group</taxon>
        <taxon>Methanomicrobia</taxon>
        <taxon>Methanosarcinales</taxon>
        <taxon>Methanosarcinales incertae sedis</taxon>
        <taxon>GOM Arc I cluster</taxon>
        <taxon>Candidatus Argoarchaeum</taxon>
    </lineage>
</organism>
<accession>A0A811T8K6</accession>
<reference evidence="1" key="1">
    <citation type="submission" date="2020-10" db="EMBL/GenBank/DDBJ databases">
        <authorList>
            <person name="Hahn C.J."/>
            <person name="Laso-Perez R."/>
            <person name="Vulcano F."/>
            <person name="Vaziourakis K.-M."/>
            <person name="Stokke R."/>
            <person name="Steen I.H."/>
            <person name="Teske A."/>
            <person name="Boetius A."/>
            <person name="Liebeke M."/>
            <person name="Amann R."/>
            <person name="Knittel K."/>
        </authorList>
    </citation>
    <scope>NUCLEOTIDE SEQUENCE</scope>
    <source>
        <strain evidence="1">Gfbio:e3339647-f889-4370-9287-4fb5cb688e4c:AG394J04_GoMArc1</strain>
    </source>
</reference>
<dbReference type="AlphaFoldDB" id="A0A811T8K6"/>
<evidence type="ECO:0000313" key="2">
    <source>
        <dbReference type="Proteomes" id="UP000603056"/>
    </source>
</evidence>
<comment type="caution">
    <text evidence="1">The sequence shown here is derived from an EMBL/GenBank/DDBJ whole genome shotgun (WGS) entry which is preliminary data.</text>
</comment>